<evidence type="ECO:0008006" key="2">
    <source>
        <dbReference type="Google" id="ProtNLM"/>
    </source>
</evidence>
<gene>
    <name evidence="1" type="ORF">FZK63_03460</name>
</gene>
<protein>
    <recommendedName>
        <fullName evidence="2">Acyltransferase</fullName>
    </recommendedName>
</protein>
<sequence length="144" mass="16226">MSDKCKIVIGDNCFFNGGNISLLCGEMNTHIDIGNDCLFASDITLATSDNHSIFNKETKKRLNYAGNIVIGKHCWICDDVKILNHSYIGDECVIATKALVVSFPKKLFSFFYKKPPNNCIIGGIPARILKKNIVWHREIKEFLE</sequence>
<evidence type="ECO:0000313" key="1">
    <source>
        <dbReference type="EMBL" id="ECQ5611192.1"/>
    </source>
</evidence>
<dbReference type="Gene3D" id="2.160.10.10">
    <property type="entry name" value="Hexapeptide repeat proteins"/>
    <property type="match status" value="1"/>
</dbReference>
<organism evidence="1">
    <name type="scientific">Campylobacter jejuni</name>
    <dbReference type="NCBI Taxonomy" id="197"/>
    <lineage>
        <taxon>Bacteria</taxon>
        <taxon>Pseudomonadati</taxon>
        <taxon>Campylobacterota</taxon>
        <taxon>Epsilonproteobacteria</taxon>
        <taxon>Campylobacterales</taxon>
        <taxon>Campylobacteraceae</taxon>
        <taxon>Campylobacter</taxon>
    </lineage>
</organism>
<dbReference type="InterPro" id="IPR051159">
    <property type="entry name" value="Hexapeptide_acetyltransf"/>
</dbReference>
<dbReference type="InterPro" id="IPR011004">
    <property type="entry name" value="Trimer_LpxA-like_sf"/>
</dbReference>
<dbReference type="AlphaFoldDB" id="A0A5Y8W4C2"/>
<dbReference type="EMBL" id="AAKBNA010000010">
    <property type="protein sequence ID" value="ECQ5611192.1"/>
    <property type="molecule type" value="Genomic_DNA"/>
</dbReference>
<name>A0A5Y8W4C2_CAMJU</name>
<proteinExistence type="predicted"/>
<accession>A0A5Y8W4C2</accession>
<dbReference type="PANTHER" id="PTHR23416:SF78">
    <property type="entry name" value="LIPOPOLYSACCHARIDE BIOSYNTHESIS O-ACETYL TRANSFERASE WBBJ-RELATED"/>
    <property type="match status" value="1"/>
</dbReference>
<dbReference type="PANTHER" id="PTHR23416">
    <property type="entry name" value="SIALIC ACID SYNTHASE-RELATED"/>
    <property type="match status" value="1"/>
</dbReference>
<dbReference type="SUPFAM" id="SSF51161">
    <property type="entry name" value="Trimeric LpxA-like enzymes"/>
    <property type="match status" value="1"/>
</dbReference>
<comment type="caution">
    <text evidence="1">The sequence shown here is derived from an EMBL/GenBank/DDBJ whole genome shotgun (WGS) entry which is preliminary data.</text>
</comment>
<reference evidence="1" key="1">
    <citation type="submission" date="2019-08" db="EMBL/GenBank/DDBJ databases">
        <authorList>
            <person name="Ashton P.M."/>
            <person name="Dallman T."/>
            <person name="Nair S."/>
            <person name="De Pinna E."/>
            <person name="Peters T."/>
            <person name="Grant K."/>
        </authorList>
    </citation>
    <scope>NUCLEOTIDE SEQUENCE</scope>
    <source>
        <strain evidence="1">275664</strain>
    </source>
</reference>